<evidence type="ECO:0000259" key="13">
    <source>
        <dbReference type="SMART" id="SM00382"/>
    </source>
</evidence>
<dbReference type="FunFam" id="1.10.8.60:FF:000013">
    <property type="entry name" value="DNA polymerase III subunit gamma/tau"/>
    <property type="match status" value="1"/>
</dbReference>
<sequence>MSYLALARKYRPRRFEDVMGQAHVVKALSHALDHDRLHPAILLTGTRGVGKTTLARIIAKGLNCETGVTSQPCGLCGSCKEVDQGRFVDLLEIDAASNTGVDDVRQVIENAQYAPARGRYKVYLIDEVHMLSKAAFNALLKTLEEPPKHVKFILATTDPQKLLVTVLSRCLQFNLKRLPQSLIREQIAKVLTEEGQGFEPGALAELARSADGSMRDALSLTDQAIAFAGGGTLQREPVEAMLGTSGRRSLFELLAAIAGDDREALLSGIQRLEEQAPDYAALLSELAAQLQRLAVLQLLPKAQSEDDDPALIELKSRFAPEDLQLHYQIAVLGRRDLGWAPDPRIGFEMTLLRMLAFRPETPGPDGQGPRRAESATAAGAGARIAGAPAAAAPRAPVASQAQPAPQTRAPEPVVSAPPKPSLPAASAPVAEPPAVAAEPLAADASWSMRIAALRLDAMVKQLALNCAWTAHEGEVLRLTLDSKVKHLLTEERRLSLQKALSEQLGQSLQLAIDLGIGSLDTPVAQALAQVDARQKAAEASIEQDPAIRAFREQFGALLRQGSIRPL</sequence>
<feature type="compositionally biased region" description="Low complexity" evidence="12">
    <location>
        <begin position="374"/>
        <end position="414"/>
    </location>
</feature>
<dbReference type="Pfam" id="PF12169">
    <property type="entry name" value="DNA_pol3_gamma3"/>
    <property type="match status" value="1"/>
</dbReference>
<keyword evidence="5" id="KW-0479">Metal-binding</keyword>
<dbReference type="InterPro" id="IPR038249">
    <property type="entry name" value="PolIII_tau_V_sf"/>
</dbReference>
<dbReference type="SMART" id="SM00382">
    <property type="entry name" value="AAA"/>
    <property type="match status" value="1"/>
</dbReference>
<keyword evidence="2 11" id="KW-0808">Transferase</keyword>
<dbReference type="GO" id="GO:0003887">
    <property type="term" value="F:DNA-directed DNA polymerase activity"/>
    <property type="evidence" value="ECO:0007669"/>
    <property type="project" value="UniProtKB-KW"/>
</dbReference>
<dbReference type="GO" id="GO:0005524">
    <property type="term" value="F:ATP binding"/>
    <property type="evidence" value="ECO:0007669"/>
    <property type="project" value="UniProtKB-KW"/>
</dbReference>
<protein>
    <recommendedName>
        <fullName evidence="11">DNA polymerase III subunit gamma/tau</fullName>
        <ecNumber evidence="11">2.7.7.7</ecNumber>
    </recommendedName>
</protein>
<gene>
    <name evidence="11" type="primary">dnaX</name>
    <name evidence="14" type="ORF">ED208_08685</name>
</gene>
<dbReference type="FunFam" id="1.20.272.10:FF:000003">
    <property type="entry name" value="DNA polymerase III subunit gamma/tau"/>
    <property type="match status" value="1"/>
</dbReference>
<evidence type="ECO:0000256" key="6">
    <source>
        <dbReference type="ARBA" id="ARBA00022741"/>
    </source>
</evidence>
<dbReference type="GO" id="GO:0046872">
    <property type="term" value="F:metal ion binding"/>
    <property type="evidence" value="ECO:0007669"/>
    <property type="project" value="UniProtKB-KW"/>
</dbReference>
<dbReference type="Gene3D" id="3.40.50.300">
    <property type="entry name" value="P-loop containing nucleotide triphosphate hydrolases"/>
    <property type="match status" value="1"/>
</dbReference>
<dbReference type="CDD" id="cd00009">
    <property type="entry name" value="AAA"/>
    <property type="match status" value="1"/>
</dbReference>
<evidence type="ECO:0000313" key="14">
    <source>
        <dbReference type="EMBL" id="ROH91034.1"/>
    </source>
</evidence>
<dbReference type="InParanoid" id="A0A3N0VEE6"/>
<feature type="region of interest" description="Disordered" evidence="12">
    <location>
        <begin position="358"/>
        <end position="427"/>
    </location>
</feature>
<dbReference type="AlphaFoldDB" id="A0A3N0VEE6"/>
<keyword evidence="15" id="KW-1185">Reference proteome</keyword>
<keyword evidence="7" id="KW-0862">Zinc</keyword>
<dbReference type="EC" id="2.7.7.7" evidence="11"/>
<dbReference type="PANTHER" id="PTHR11669">
    <property type="entry name" value="REPLICATION FACTOR C / DNA POLYMERASE III GAMMA-TAU SUBUNIT"/>
    <property type="match status" value="1"/>
</dbReference>
<evidence type="ECO:0000256" key="10">
    <source>
        <dbReference type="ARBA" id="ARBA00049244"/>
    </source>
</evidence>
<dbReference type="GO" id="GO:0003677">
    <property type="term" value="F:DNA binding"/>
    <property type="evidence" value="ECO:0007669"/>
    <property type="project" value="InterPro"/>
</dbReference>
<dbReference type="PANTHER" id="PTHR11669:SF0">
    <property type="entry name" value="PROTEIN STICHEL-LIKE 2"/>
    <property type="match status" value="1"/>
</dbReference>
<comment type="function">
    <text evidence="11">DNA polymerase III is a complex, multichain enzyme responsible for most of the replicative synthesis in bacteria. This DNA polymerase also exhibits 3' to 5' exonuclease activity.</text>
</comment>
<dbReference type="InterPro" id="IPR045085">
    <property type="entry name" value="HLD_clamp_pol_III_gamma_tau"/>
</dbReference>
<dbReference type="NCBIfam" id="NF005942">
    <property type="entry name" value="PRK07994.1"/>
    <property type="match status" value="1"/>
</dbReference>
<dbReference type="FunFam" id="3.40.50.300:FF:000014">
    <property type="entry name" value="DNA polymerase III subunit gamma/tau"/>
    <property type="match status" value="1"/>
</dbReference>
<evidence type="ECO:0000256" key="4">
    <source>
        <dbReference type="ARBA" id="ARBA00022705"/>
    </source>
</evidence>
<dbReference type="FunCoup" id="A0A3N0VEE6">
    <property type="interactions" value="165"/>
</dbReference>
<name>A0A3N0VEE6_9GAMM</name>
<evidence type="ECO:0000256" key="12">
    <source>
        <dbReference type="SAM" id="MobiDB-lite"/>
    </source>
</evidence>
<dbReference type="InterPro" id="IPR022754">
    <property type="entry name" value="DNA_pol_III_gamma-3"/>
</dbReference>
<dbReference type="InterPro" id="IPR021029">
    <property type="entry name" value="DNA_pol_III_tau_dom-5"/>
</dbReference>
<comment type="similarity">
    <text evidence="1 11">Belongs to the DnaX/STICHEL family.</text>
</comment>
<dbReference type="NCBIfam" id="TIGR02397">
    <property type="entry name" value="dnaX_nterm"/>
    <property type="match status" value="1"/>
</dbReference>
<dbReference type="RefSeq" id="WP_123211489.1">
    <property type="nucleotide sequence ID" value="NZ_RJVO01000003.1"/>
</dbReference>
<dbReference type="Proteomes" id="UP000282106">
    <property type="component" value="Unassembled WGS sequence"/>
</dbReference>
<dbReference type="InterPro" id="IPR050238">
    <property type="entry name" value="DNA_Rep/Repair_Clamp_Loader"/>
</dbReference>
<keyword evidence="4 11" id="KW-0235">DNA replication</keyword>
<keyword evidence="8 11" id="KW-0067">ATP-binding</keyword>
<evidence type="ECO:0000256" key="11">
    <source>
        <dbReference type="RuleBase" id="RU364063"/>
    </source>
</evidence>
<keyword evidence="6 11" id="KW-0547">Nucleotide-binding</keyword>
<evidence type="ECO:0000256" key="5">
    <source>
        <dbReference type="ARBA" id="ARBA00022723"/>
    </source>
</evidence>
<dbReference type="GO" id="GO:0006261">
    <property type="term" value="P:DNA-templated DNA replication"/>
    <property type="evidence" value="ECO:0007669"/>
    <property type="project" value="TreeGrafter"/>
</dbReference>
<reference evidence="14 15" key="1">
    <citation type="submission" date="2018-10" db="EMBL/GenBank/DDBJ databases">
        <authorList>
            <person name="Chen W.-M."/>
        </authorList>
    </citation>
    <scope>NUCLEOTIDE SEQUENCE [LARGE SCALE GENOMIC DNA]</scope>
    <source>
        <strain evidence="14 15">THS-13</strain>
    </source>
</reference>
<dbReference type="Pfam" id="PF22608">
    <property type="entry name" value="DNAX_ATPase_lid"/>
    <property type="match status" value="1"/>
</dbReference>
<organism evidence="14 15">
    <name type="scientific">Stagnimonas aquatica</name>
    <dbReference type="NCBI Taxonomy" id="2689987"/>
    <lineage>
        <taxon>Bacteria</taxon>
        <taxon>Pseudomonadati</taxon>
        <taxon>Pseudomonadota</taxon>
        <taxon>Gammaproteobacteria</taxon>
        <taxon>Nevskiales</taxon>
        <taxon>Nevskiaceae</taxon>
        <taxon>Stagnimonas</taxon>
    </lineage>
</organism>
<keyword evidence="9 11" id="KW-0239">DNA-directed DNA polymerase</keyword>
<dbReference type="InterPro" id="IPR027417">
    <property type="entry name" value="P-loop_NTPase"/>
</dbReference>
<dbReference type="Pfam" id="PF13177">
    <property type="entry name" value="DNA_pol3_delta2"/>
    <property type="match status" value="1"/>
</dbReference>
<dbReference type="InterPro" id="IPR008921">
    <property type="entry name" value="DNA_pol3_clamp-load_cplx_C"/>
</dbReference>
<evidence type="ECO:0000256" key="3">
    <source>
        <dbReference type="ARBA" id="ARBA00022695"/>
    </source>
</evidence>
<dbReference type="SUPFAM" id="SSF48019">
    <property type="entry name" value="post-AAA+ oligomerization domain-like"/>
    <property type="match status" value="1"/>
</dbReference>
<dbReference type="Pfam" id="PF12170">
    <property type="entry name" value="DNA_pol3_tau_5"/>
    <property type="match status" value="1"/>
</dbReference>
<dbReference type="CDD" id="cd18137">
    <property type="entry name" value="HLD_clamp_pol_III_gamma_tau"/>
    <property type="match status" value="1"/>
</dbReference>
<evidence type="ECO:0000256" key="7">
    <source>
        <dbReference type="ARBA" id="ARBA00022833"/>
    </source>
</evidence>
<accession>A0A3N0VEE6</accession>
<dbReference type="EMBL" id="RJVO01000003">
    <property type="protein sequence ID" value="ROH91034.1"/>
    <property type="molecule type" value="Genomic_DNA"/>
</dbReference>
<dbReference type="Gene3D" id="1.20.272.10">
    <property type="match status" value="1"/>
</dbReference>
<comment type="catalytic activity">
    <reaction evidence="10 11">
        <text>DNA(n) + a 2'-deoxyribonucleoside 5'-triphosphate = DNA(n+1) + diphosphate</text>
        <dbReference type="Rhea" id="RHEA:22508"/>
        <dbReference type="Rhea" id="RHEA-COMP:17339"/>
        <dbReference type="Rhea" id="RHEA-COMP:17340"/>
        <dbReference type="ChEBI" id="CHEBI:33019"/>
        <dbReference type="ChEBI" id="CHEBI:61560"/>
        <dbReference type="ChEBI" id="CHEBI:173112"/>
        <dbReference type="EC" id="2.7.7.7"/>
    </reaction>
</comment>
<keyword evidence="3 11" id="KW-0548">Nucleotidyltransferase</keyword>
<evidence type="ECO:0000313" key="15">
    <source>
        <dbReference type="Proteomes" id="UP000282106"/>
    </source>
</evidence>
<comment type="subunit">
    <text evidence="11">DNA polymerase III contains a core (composed of alpha, epsilon and theta chains) that associates with a tau subunit. This core dimerizes to form the POLIII' complex. PolIII' associates with the gamma complex (composed of gamma, delta, delta', psi and chi chains) and with the beta chain to form the complete DNA polymerase III complex.</text>
</comment>
<dbReference type="GO" id="GO:0009360">
    <property type="term" value="C:DNA polymerase III complex"/>
    <property type="evidence" value="ECO:0007669"/>
    <property type="project" value="InterPro"/>
</dbReference>
<evidence type="ECO:0000256" key="9">
    <source>
        <dbReference type="ARBA" id="ARBA00022932"/>
    </source>
</evidence>
<dbReference type="Gene3D" id="3.30.300.150">
    <property type="entry name" value="DNA polymerase III, tau subunit, domain V"/>
    <property type="match status" value="1"/>
</dbReference>
<evidence type="ECO:0000256" key="2">
    <source>
        <dbReference type="ARBA" id="ARBA00022679"/>
    </source>
</evidence>
<dbReference type="InterPro" id="IPR012763">
    <property type="entry name" value="DNA_pol_III_sug/sutau_N"/>
</dbReference>
<evidence type="ECO:0000256" key="1">
    <source>
        <dbReference type="ARBA" id="ARBA00006360"/>
    </source>
</evidence>
<dbReference type="InterPro" id="IPR003593">
    <property type="entry name" value="AAA+_ATPase"/>
</dbReference>
<dbReference type="SUPFAM" id="SSF52540">
    <property type="entry name" value="P-loop containing nucleoside triphosphate hydrolases"/>
    <property type="match status" value="1"/>
</dbReference>
<dbReference type="Gene3D" id="1.10.8.60">
    <property type="match status" value="1"/>
</dbReference>
<comment type="caution">
    <text evidence="14">The sequence shown here is derived from an EMBL/GenBank/DDBJ whole genome shotgun (WGS) entry which is preliminary data.</text>
</comment>
<proteinExistence type="inferred from homology"/>
<feature type="domain" description="AAA+ ATPase" evidence="13">
    <location>
        <begin position="37"/>
        <end position="178"/>
    </location>
</feature>
<evidence type="ECO:0000256" key="8">
    <source>
        <dbReference type="ARBA" id="ARBA00022840"/>
    </source>
</evidence>